<feature type="region of interest" description="Disordered" evidence="6">
    <location>
        <begin position="245"/>
        <end position="270"/>
    </location>
</feature>
<evidence type="ECO:0000256" key="3">
    <source>
        <dbReference type="ARBA" id="ARBA00022528"/>
    </source>
</evidence>
<evidence type="ECO:0000256" key="1">
    <source>
        <dbReference type="ARBA" id="ARBA00004229"/>
    </source>
</evidence>
<comment type="similarity">
    <text evidence="2">Belongs to the staygreen family.</text>
</comment>
<comment type="subcellular location">
    <subcellularLocation>
        <location evidence="1">Plastid</location>
        <location evidence="1">Chloroplast</location>
    </subcellularLocation>
</comment>
<accession>A0A250XF32</accession>
<reference evidence="8 9" key="1">
    <citation type="submission" date="2017-08" db="EMBL/GenBank/DDBJ databases">
        <title>Acidophilic green algal genome provides insights into adaptation to an acidic environment.</title>
        <authorList>
            <person name="Hirooka S."/>
            <person name="Hirose Y."/>
            <person name="Kanesaki Y."/>
            <person name="Higuchi S."/>
            <person name="Fujiwara T."/>
            <person name="Onuma R."/>
            <person name="Era A."/>
            <person name="Ohbayashi R."/>
            <person name="Uzuka A."/>
            <person name="Nozaki H."/>
            <person name="Yoshikawa H."/>
            <person name="Miyagishima S.Y."/>
        </authorList>
    </citation>
    <scope>NUCLEOTIDE SEQUENCE [LARGE SCALE GENOMIC DNA]</scope>
    <source>
        <strain evidence="8 9">NIES-2499</strain>
    </source>
</reference>
<dbReference type="EMBL" id="BEGY01000064">
    <property type="protein sequence ID" value="GAX81390.1"/>
    <property type="molecule type" value="Genomic_DNA"/>
</dbReference>
<dbReference type="Proteomes" id="UP000232323">
    <property type="component" value="Unassembled WGS sequence"/>
</dbReference>
<protein>
    <recommendedName>
        <fullName evidence="7">Staygreen protein domain-containing protein</fullName>
    </recommendedName>
</protein>
<dbReference type="InterPro" id="IPR024438">
    <property type="entry name" value="Staygreen"/>
</dbReference>
<feature type="domain" description="Staygreen protein" evidence="7">
    <location>
        <begin position="65"/>
        <end position="218"/>
    </location>
</feature>
<keyword evidence="3" id="KW-0150">Chloroplast</keyword>
<proteinExistence type="inferred from homology"/>
<evidence type="ECO:0000313" key="8">
    <source>
        <dbReference type="EMBL" id="GAX81390.1"/>
    </source>
</evidence>
<evidence type="ECO:0000256" key="2">
    <source>
        <dbReference type="ARBA" id="ARBA00009234"/>
    </source>
</evidence>
<dbReference type="PANTHER" id="PTHR31750:SF4">
    <property type="entry name" value="LP06106P"/>
    <property type="match status" value="1"/>
</dbReference>
<sequence>MNGLGFPRARVGDANQIVSGVPASACSCSGRPFTSAPYHVNRHKSLKGKIRGQVLVCALFDPPPFKPSKLDVKFTTTETLDSMSALVGRKYTLTHNDVSGELWLTVGTHYNHAQISGFYTRLLRDEVIAEWLPDREGSLVPELHLFCHVSGEERWLAPPQLRNYIFRREMPLVLDCVKYAEESSIQLLPEISKAKVYVHFQSTSKDLDRVECWGILGDRSTWKAVPVSILKRMLFMVLGRPLEDEQESSPTCNGHMEGQRQNEGIQQQPERLVVSEGASSTSVSSINMIPVVISILDGGPLPSGLGVDSACSSGSDEKCGSERTQLWERGPPVVTDEVASCQLNDYDRCYKLSKEWQGFDGVVPCASCLGLHKEEESKRSSPLDRQKQVVITSSLHRSCSSCSSQFVMVPIEVRTRRSRAPSR</sequence>
<organism evidence="8 9">
    <name type="scientific">Chlamydomonas eustigma</name>
    <dbReference type="NCBI Taxonomy" id="1157962"/>
    <lineage>
        <taxon>Eukaryota</taxon>
        <taxon>Viridiplantae</taxon>
        <taxon>Chlorophyta</taxon>
        <taxon>core chlorophytes</taxon>
        <taxon>Chlorophyceae</taxon>
        <taxon>CS clade</taxon>
        <taxon>Chlamydomonadales</taxon>
        <taxon>Chlamydomonadaceae</taxon>
        <taxon>Chlamydomonas</taxon>
    </lineage>
</organism>
<dbReference type="PANTHER" id="PTHR31750">
    <property type="entry name" value="PROTEIN STAY-GREEN 1, CHLOROPLASTIC-RELATED"/>
    <property type="match status" value="1"/>
</dbReference>
<evidence type="ECO:0000259" key="7">
    <source>
        <dbReference type="Pfam" id="PF12638"/>
    </source>
</evidence>
<keyword evidence="4" id="KW-0934">Plastid</keyword>
<dbReference type="AlphaFoldDB" id="A0A250XF32"/>
<name>A0A250XF32_9CHLO</name>
<dbReference type="OrthoDB" id="1931912at2759"/>
<evidence type="ECO:0000256" key="6">
    <source>
        <dbReference type="SAM" id="MobiDB-lite"/>
    </source>
</evidence>
<dbReference type="GO" id="GO:0009507">
    <property type="term" value="C:chloroplast"/>
    <property type="evidence" value="ECO:0007669"/>
    <property type="project" value="UniProtKB-SubCell"/>
</dbReference>
<evidence type="ECO:0000256" key="5">
    <source>
        <dbReference type="ARBA" id="ARBA00022946"/>
    </source>
</evidence>
<comment type="caution">
    <text evidence="8">The sequence shown here is derived from an EMBL/GenBank/DDBJ whole genome shotgun (WGS) entry which is preliminary data.</text>
</comment>
<evidence type="ECO:0000313" key="9">
    <source>
        <dbReference type="Proteomes" id="UP000232323"/>
    </source>
</evidence>
<keyword evidence="5" id="KW-0809">Transit peptide</keyword>
<dbReference type="Pfam" id="PF12638">
    <property type="entry name" value="Staygreen"/>
    <property type="match status" value="1"/>
</dbReference>
<gene>
    <name evidence="8" type="ORF">CEUSTIGMA_g8821.t1</name>
</gene>
<dbReference type="STRING" id="1157962.A0A250XF32"/>
<keyword evidence="9" id="KW-1185">Reference proteome</keyword>
<feature type="compositionally biased region" description="Polar residues" evidence="6">
    <location>
        <begin position="259"/>
        <end position="269"/>
    </location>
</feature>
<evidence type="ECO:0000256" key="4">
    <source>
        <dbReference type="ARBA" id="ARBA00022640"/>
    </source>
</evidence>